<dbReference type="Proteomes" id="UP000262583">
    <property type="component" value="Chromosome"/>
</dbReference>
<accession>A0A2Z4Y1V9</accession>
<evidence type="ECO:0000313" key="2">
    <source>
        <dbReference type="Proteomes" id="UP000262583"/>
    </source>
</evidence>
<reference evidence="1 2" key="1">
    <citation type="submission" date="2018-05" db="EMBL/GenBank/DDBJ databases">
        <title>A metagenomic window into the 2 km-deep terrestrial subsurface aquifer revealed taxonomically and functionally diverse microbial community comprising novel uncultured bacterial lineages.</title>
        <authorList>
            <person name="Kadnikov V.V."/>
            <person name="Mardanov A.V."/>
            <person name="Beletsky A.V."/>
            <person name="Banks D."/>
            <person name="Pimenov N.V."/>
            <person name="Frank Y.A."/>
            <person name="Karnachuk O.V."/>
            <person name="Ravin N.V."/>
        </authorList>
    </citation>
    <scope>NUCLEOTIDE SEQUENCE [LARGE SCALE GENOMIC DNA]</scope>
    <source>
        <strain evidence="1">BY</strain>
    </source>
</reference>
<evidence type="ECO:0000313" key="1">
    <source>
        <dbReference type="EMBL" id="AXA35014.1"/>
    </source>
</evidence>
<organism evidence="1 2">
    <name type="scientific">Sumerlaea chitinivorans</name>
    <dbReference type="NCBI Taxonomy" id="2250252"/>
    <lineage>
        <taxon>Bacteria</taxon>
        <taxon>Candidatus Sumerlaeota</taxon>
        <taxon>Candidatus Sumerlaeia</taxon>
        <taxon>Candidatus Sumerlaeales</taxon>
        <taxon>Candidatus Sumerlaeaceae</taxon>
        <taxon>Candidatus Sumerlaea</taxon>
    </lineage>
</organism>
<dbReference type="EMBL" id="CP030759">
    <property type="protein sequence ID" value="AXA35014.1"/>
    <property type="molecule type" value="Genomic_DNA"/>
</dbReference>
<dbReference type="AlphaFoldDB" id="A0A2Z4Y1V9"/>
<protein>
    <submittedName>
        <fullName evidence="1">Uncharacterized protein</fullName>
    </submittedName>
</protein>
<gene>
    <name evidence="1" type="ORF">BRCON_0237</name>
</gene>
<dbReference type="KEGG" id="schv:BRCON_0237"/>
<name>A0A2Z4Y1V9_SUMC1</name>
<proteinExistence type="predicted"/>
<sequence length="97" mass="11612">MEITPKRAAYLKAEFECFVRIGLDEQARRQTIAEIEEYFAAGGSRPLPHFRYEFSYPEESEITYIVDFEPDLRQLARLWEFLNKWSIEEVREMTSLL</sequence>